<proteinExistence type="inferred from homology"/>
<keyword evidence="3" id="KW-0227">DNA damage</keyword>
<dbReference type="PANTHER" id="PTHR13604:SF0">
    <property type="entry name" value="ABASIC SITE PROCESSING PROTEIN HMCES"/>
    <property type="match status" value="1"/>
</dbReference>
<dbReference type="InterPro" id="IPR003738">
    <property type="entry name" value="SRAP"/>
</dbReference>
<name>A0A8H2JYI8_ACIRA</name>
<dbReference type="GO" id="GO:0008233">
    <property type="term" value="F:peptidase activity"/>
    <property type="evidence" value="ECO:0007669"/>
    <property type="project" value="UniProtKB-KW"/>
</dbReference>
<comment type="caution">
    <text evidence="9">The sequence shown here is derived from an EMBL/GenBank/DDBJ whole genome shotgun (WGS) entry which is preliminary data.</text>
</comment>
<gene>
    <name evidence="9" type="ORF">FHY67_10735</name>
</gene>
<comment type="similarity">
    <text evidence="1 8">Belongs to the SOS response-associated peptidase family.</text>
</comment>
<dbReference type="Proteomes" id="UP000314285">
    <property type="component" value="Unassembled WGS sequence"/>
</dbReference>
<dbReference type="GO" id="GO:0016829">
    <property type="term" value="F:lyase activity"/>
    <property type="evidence" value="ECO:0007669"/>
    <property type="project" value="UniProtKB-KW"/>
</dbReference>
<organism evidence="9 10">
    <name type="scientific">Acinetobacter radioresistens</name>
    <dbReference type="NCBI Taxonomy" id="40216"/>
    <lineage>
        <taxon>Bacteria</taxon>
        <taxon>Pseudomonadati</taxon>
        <taxon>Pseudomonadota</taxon>
        <taxon>Gammaproteobacteria</taxon>
        <taxon>Moraxellales</taxon>
        <taxon>Moraxellaceae</taxon>
        <taxon>Acinetobacter</taxon>
    </lineage>
</organism>
<dbReference type="SUPFAM" id="SSF143081">
    <property type="entry name" value="BB1717-like"/>
    <property type="match status" value="1"/>
</dbReference>
<dbReference type="RefSeq" id="WP_005025974.1">
    <property type="nucleotide sequence ID" value="NZ_CP027365.1"/>
</dbReference>
<keyword evidence="6" id="KW-0238">DNA-binding</keyword>
<dbReference type="EMBL" id="VFBM01000008">
    <property type="protein sequence ID" value="TNX91161.1"/>
    <property type="molecule type" value="Genomic_DNA"/>
</dbReference>
<dbReference type="GO" id="GO:0106300">
    <property type="term" value="P:protein-DNA covalent cross-linking repair"/>
    <property type="evidence" value="ECO:0007669"/>
    <property type="project" value="InterPro"/>
</dbReference>
<keyword evidence="7" id="KW-0456">Lyase</keyword>
<dbReference type="EC" id="3.4.-.-" evidence="8"/>
<dbReference type="PANTHER" id="PTHR13604">
    <property type="entry name" value="DC12-RELATED"/>
    <property type="match status" value="1"/>
</dbReference>
<accession>A0A8H2JYI8</accession>
<dbReference type="AlphaFoldDB" id="A0A8H2JYI8"/>
<evidence type="ECO:0000256" key="6">
    <source>
        <dbReference type="ARBA" id="ARBA00023125"/>
    </source>
</evidence>
<dbReference type="GO" id="GO:0006508">
    <property type="term" value="P:proteolysis"/>
    <property type="evidence" value="ECO:0007669"/>
    <property type="project" value="UniProtKB-KW"/>
</dbReference>
<dbReference type="InterPro" id="IPR036590">
    <property type="entry name" value="SRAP-like"/>
</dbReference>
<keyword evidence="2 8" id="KW-0645">Protease</keyword>
<evidence type="ECO:0000256" key="8">
    <source>
        <dbReference type="RuleBase" id="RU364100"/>
    </source>
</evidence>
<reference evidence="9 10" key="1">
    <citation type="submission" date="2019-06" db="EMBL/GenBank/DDBJ databases">
        <title>Genome of Acinetobacter radioresistens APH1, a phenol degrading strain.</title>
        <authorList>
            <person name="Liu Y."/>
        </authorList>
    </citation>
    <scope>NUCLEOTIDE SEQUENCE [LARGE SCALE GENOMIC DNA]</scope>
    <source>
        <strain evidence="9 10">APH1</strain>
    </source>
</reference>
<evidence type="ECO:0000256" key="7">
    <source>
        <dbReference type="ARBA" id="ARBA00023239"/>
    </source>
</evidence>
<dbReference type="Pfam" id="PF02586">
    <property type="entry name" value="SRAP"/>
    <property type="match status" value="1"/>
</dbReference>
<sequence>MCANYLPIRPEHAHLLDLPQMTFDYQAEVYPSDRSPIIIAPEQQPEWRRAIFGLVPVWAEDLKTVQKTFNARSETASEKPSFRHAWKSDQFALIPVEVFFEPRYIEGKAQRWGIYRKDGQPFTIAAIYERTKLEKEFIHSMSMLTINAEKHPLMSQFHKPGKEKRSVVVIPPELRLAWLQATHQEAQNFLTSFPAEDFIAEHMPYSAQHDFNINSF</sequence>
<keyword evidence="5" id="KW-0190">Covalent protein-DNA linkage</keyword>
<dbReference type="Gene3D" id="3.90.1680.10">
    <property type="entry name" value="SOS response associated peptidase-like"/>
    <property type="match status" value="1"/>
</dbReference>
<evidence type="ECO:0000256" key="1">
    <source>
        <dbReference type="ARBA" id="ARBA00008136"/>
    </source>
</evidence>
<dbReference type="GO" id="GO:0003697">
    <property type="term" value="F:single-stranded DNA binding"/>
    <property type="evidence" value="ECO:0007669"/>
    <property type="project" value="InterPro"/>
</dbReference>
<evidence type="ECO:0000313" key="9">
    <source>
        <dbReference type="EMBL" id="TNX91161.1"/>
    </source>
</evidence>
<evidence type="ECO:0000256" key="5">
    <source>
        <dbReference type="ARBA" id="ARBA00023124"/>
    </source>
</evidence>
<evidence type="ECO:0000256" key="2">
    <source>
        <dbReference type="ARBA" id="ARBA00022670"/>
    </source>
</evidence>
<protein>
    <recommendedName>
        <fullName evidence="8">Abasic site processing protein</fullName>
        <ecNumber evidence="8">3.4.-.-</ecNumber>
    </recommendedName>
</protein>
<evidence type="ECO:0000256" key="3">
    <source>
        <dbReference type="ARBA" id="ARBA00022763"/>
    </source>
</evidence>
<keyword evidence="4 8" id="KW-0378">Hydrolase</keyword>
<evidence type="ECO:0000256" key="4">
    <source>
        <dbReference type="ARBA" id="ARBA00022801"/>
    </source>
</evidence>
<evidence type="ECO:0000313" key="10">
    <source>
        <dbReference type="Proteomes" id="UP000314285"/>
    </source>
</evidence>